<protein>
    <submittedName>
        <fullName evidence="1">Uncharacterized protein</fullName>
    </submittedName>
</protein>
<accession>A0ACB8ZSL0</accession>
<comment type="caution">
    <text evidence="1">The sequence shown here is derived from an EMBL/GenBank/DDBJ whole genome shotgun (WGS) entry which is preliminary data.</text>
</comment>
<name>A0ACB8ZSL0_CICIN</name>
<gene>
    <name evidence="1" type="ORF">L2E82_45175</name>
</gene>
<organism evidence="1 2">
    <name type="scientific">Cichorium intybus</name>
    <name type="common">Chicory</name>
    <dbReference type="NCBI Taxonomy" id="13427"/>
    <lineage>
        <taxon>Eukaryota</taxon>
        <taxon>Viridiplantae</taxon>
        <taxon>Streptophyta</taxon>
        <taxon>Embryophyta</taxon>
        <taxon>Tracheophyta</taxon>
        <taxon>Spermatophyta</taxon>
        <taxon>Magnoliopsida</taxon>
        <taxon>eudicotyledons</taxon>
        <taxon>Gunneridae</taxon>
        <taxon>Pentapetalae</taxon>
        <taxon>asterids</taxon>
        <taxon>campanulids</taxon>
        <taxon>Asterales</taxon>
        <taxon>Asteraceae</taxon>
        <taxon>Cichorioideae</taxon>
        <taxon>Cichorieae</taxon>
        <taxon>Cichoriinae</taxon>
        <taxon>Cichorium</taxon>
    </lineage>
</organism>
<reference evidence="1 2" key="2">
    <citation type="journal article" date="2022" name="Mol. Ecol. Resour.">
        <title>The genomes of chicory, endive, great burdock and yacon provide insights into Asteraceae paleo-polyploidization history and plant inulin production.</title>
        <authorList>
            <person name="Fan W."/>
            <person name="Wang S."/>
            <person name="Wang H."/>
            <person name="Wang A."/>
            <person name="Jiang F."/>
            <person name="Liu H."/>
            <person name="Zhao H."/>
            <person name="Xu D."/>
            <person name="Zhang Y."/>
        </authorList>
    </citation>
    <scope>NUCLEOTIDE SEQUENCE [LARGE SCALE GENOMIC DNA]</scope>
    <source>
        <strain evidence="2">cv. Punajuju</strain>
        <tissue evidence="1">Leaves</tissue>
    </source>
</reference>
<reference evidence="2" key="1">
    <citation type="journal article" date="2022" name="Mol. Ecol. Resour.">
        <title>The genomes of chicory, endive, great burdock and yacon provide insights into Asteraceae palaeo-polyploidization history and plant inulin production.</title>
        <authorList>
            <person name="Fan W."/>
            <person name="Wang S."/>
            <person name="Wang H."/>
            <person name="Wang A."/>
            <person name="Jiang F."/>
            <person name="Liu H."/>
            <person name="Zhao H."/>
            <person name="Xu D."/>
            <person name="Zhang Y."/>
        </authorList>
    </citation>
    <scope>NUCLEOTIDE SEQUENCE [LARGE SCALE GENOMIC DNA]</scope>
    <source>
        <strain evidence="2">cv. Punajuju</strain>
    </source>
</reference>
<dbReference type="EMBL" id="CM042016">
    <property type="protein sequence ID" value="KAI3700542.1"/>
    <property type="molecule type" value="Genomic_DNA"/>
</dbReference>
<evidence type="ECO:0000313" key="1">
    <source>
        <dbReference type="EMBL" id="KAI3700542.1"/>
    </source>
</evidence>
<dbReference type="Proteomes" id="UP001055811">
    <property type="component" value="Linkage Group LG08"/>
</dbReference>
<proteinExistence type="predicted"/>
<keyword evidence="2" id="KW-1185">Reference proteome</keyword>
<evidence type="ECO:0000313" key="2">
    <source>
        <dbReference type="Proteomes" id="UP001055811"/>
    </source>
</evidence>
<sequence>MRVAHNYILINCLHVLPPISYASQRQPDIDKLTGHLKGLQIYILLNGLNNFEEEDDDEDEEQFFQESETLIPSTSSTANEVEEPICLVIEGETEALTSNDADVMHTVVSEEEKEFDDNSEDSDEDAEDEVEICDDHSEDE</sequence>